<evidence type="ECO:0000313" key="1">
    <source>
        <dbReference type="EMBL" id="KAF2683218.1"/>
    </source>
</evidence>
<keyword evidence="2" id="KW-1185">Reference proteome</keyword>
<dbReference type="Proteomes" id="UP000799291">
    <property type="component" value="Unassembled WGS sequence"/>
</dbReference>
<evidence type="ECO:0000313" key="2">
    <source>
        <dbReference type="Proteomes" id="UP000799291"/>
    </source>
</evidence>
<protein>
    <submittedName>
        <fullName evidence="1">Uncharacterized protein</fullName>
    </submittedName>
</protein>
<proteinExistence type="predicted"/>
<sequence>MRASLGAPELIPLAKLPLAALLASEHCRYYARSVLDEASASAELCNGMFGRWGVVLWFVATAAFRPHGTGTTSLPLVSHWQRANPSLKRRTQTPPLSHPTPSFLLASLGESRPQHLRALQASLARRNTRNRLSRPVRQRRPAAQIVQTATQTAQTVAQTARAQVHHVR</sequence>
<dbReference type="AlphaFoldDB" id="A0A6G1IYL5"/>
<dbReference type="EMBL" id="MU005585">
    <property type="protein sequence ID" value="KAF2683218.1"/>
    <property type="molecule type" value="Genomic_DNA"/>
</dbReference>
<gene>
    <name evidence="1" type="ORF">K458DRAFT_52033</name>
</gene>
<organism evidence="1 2">
    <name type="scientific">Lentithecium fluviatile CBS 122367</name>
    <dbReference type="NCBI Taxonomy" id="1168545"/>
    <lineage>
        <taxon>Eukaryota</taxon>
        <taxon>Fungi</taxon>
        <taxon>Dikarya</taxon>
        <taxon>Ascomycota</taxon>
        <taxon>Pezizomycotina</taxon>
        <taxon>Dothideomycetes</taxon>
        <taxon>Pleosporomycetidae</taxon>
        <taxon>Pleosporales</taxon>
        <taxon>Massarineae</taxon>
        <taxon>Lentitheciaceae</taxon>
        <taxon>Lentithecium</taxon>
    </lineage>
</organism>
<name>A0A6G1IYL5_9PLEO</name>
<accession>A0A6G1IYL5</accession>
<reference evidence="1" key="1">
    <citation type="journal article" date="2020" name="Stud. Mycol.">
        <title>101 Dothideomycetes genomes: a test case for predicting lifestyles and emergence of pathogens.</title>
        <authorList>
            <person name="Haridas S."/>
            <person name="Albert R."/>
            <person name="Binder M."/>
            <person name="Bloem J."/>
            <person name="Labutti K."/>
            <person name="Salamov A."/>
            <person name="Andreopoulos B."/>
            <person name="Baker S."/>
            <person name="Barry K."/>
            <person name="Bills G."/>
            <person name="Bluhm B."/>
            <person name="Cannon C."/>
            <person name="Castanera R."/>
            <person name="Culley D."/>
            <person name="Daum C."/>
            <person name="Ezra D."/>
            <person name="Gonzalez J."/>
            <person name="Henrissat B."/>
            <person name="Kuo A."/>
            <person name="Liang C."/>
            <person name="Lipzen A."/>
            <person name="Lutzoni F."/>
            <person name="Magnuson J."/>
            <person name="Mondo S."/>
            <person name="Nolan M."/>
            <person name="Ohm R."/>
            <person name="Pangilinan J."/>
            <person name="Park H.-J."/>
            <person name="Ramirez L."/>
            <person name="Alfaro M."/>
            <person name="Sun H."/>
            <person name="Tritt A."/>
            <person name="Yoshinaga Y."/>
            <person name="Zwiers L.-H."/>
            <person name="Turgeon B."/>
            <person name="Goodwin S."/>
            <person name="Spatafora J."/>
            <person name="Crous P."/>
            <person name="Grigoriev I."/>
        </authorList>
    </citation>
    <scope>NUCLEOTIDE SEQUENCE</scope>
    <source>
        <strain evidence="1">CBS 122367</strain>
    </source>
</reference>